<dbReference type="Proteomes" id="UP000528608">
    <property type="component" value="Unassembled WGS sequence"/>
</dbReference>
<dbReference type="Pfam" id="PF14891">
    <property type="entry name" value="Peptidase_M91"/>
    <property type="match status" value="1"/>
</dbReference>
<dbReference type="RefSeq" id="WP_170127620.1">
    <property type="nucleotide sequence ID" value="NZ_JACHJF010000005.1"/>
</dbReference>
<organism evidence="1 2">
    <name type="scientific">Streptomyces eurocidicus</name>
    <name type="common">Streptoverticillium eurocidicus</name>
    <dbReference type="NCBI Taxonomy" id="66423"/>
    <lineage>
        <taxon>Bacteria</taxon>
        <taxon>Bacillati</taxon>
        <taxon>Actinomycetota</taxon>
        <taxon>Actinomycetes</taxon>
        <taxon>Kitasatosporales</taxon>
        <taxon>Streptomycetaceae</taxon>
        <taxon>Streptomyces</taxon>
    </lineage>
</organism>
<reference evidence="1 2" key="1">
    <citation type="submission" date="2020-08" db="EMBL/GenBank/DDBJ databases">
        <title>Genomic Encyclopedia of Type Strains, Phase III (KMG-III): the genomes of soil and plant-associated and newly described type strains.</title>
        <authorList>
            <person name="Whitman W."/>
        </authorList>
    </citation>
    <scope>NUCLEOTIDE SEQUENCE [LARGE SCALE GENOMIC DNA]</scope>
    <source>
        <strain evidence="1 2">CECT 3259</strain>
    </source>
</reference>
<gene>
    <name evidence="1" type="ORF">FHS36_002406</name>
</gene>
<dbReference type="SUPFAM" id="SSF55486">
    <property type="entry name" value="Metalloproteases ('zincins'), catalytic domain"/>
    <property type="match status" value="1"/>
</dbReference>
<dbReference type="InterPro" id="IPR028208">
    <property type="entry name" value="Effector_pro_NleD-like"/>
</dbReference>
<name>A0A7W8B9S9_STREU</name>
<dbReference type="EMBL" id="JACHJF010000005">
    <property type="protein sequence ID" value="MBB5118973.1"/>
    <property type="molecule type" value="Genomic_DNA"/>
</dbReference>
<dbReference type="Gene3D" id="3.90.1240.10">
    <property type="entry name" value="Metalloproteases ('zincins'), catalytic domain like"/>
    <property type="match status" value="1"/>
</dbReference>
<comment type="caution">
    <text evidence="1">The sequence shown here is derived from an EMBL/GenBank/DDBJ whole genome shotgun (WGS) entry which is preliminary data.</text>
</comment>
<evidence type="ECO:0000313" key="2">
    <source>
        <dbReference type="Proteomes" id="UP000528608"/>
    </source>
</evidence>
<evidence type="ECO:0000313" key="1">
    <source>
        <dbReference type="EMBL" id="MBB5118973.1"/>
    </source>
</evidence>
<proteinExistence type="predicted"/>
<sequence>MGTRGSCPAVELRPGIAVTSVDRTAMRSHPADPLDQGFLDHVDDLLTRLEAVPSGKRLVDFFGQATPLPGPDGFGESAFIARYESGNSPASVSAVILSRGARLSADTRALTDETPTARSGLGYFSYIEFNPRFAAVQDRVVLAPEIVLGHELIHAAHIVAGSMEMNEKERPYVAGLLNGVLAFDTSPLEEIVTQGNPIALEWLFGTTTDTGTGQKVLRNTPGQLRSIEAVDRHLTNPLDAVEAARAQHIRAQRMELFDISERRLAEELAFAARPTYGPLAKEDQAAGIWKKGWRRPEGDGMFRAPLPDKTKDTIMRFLTREHFDRFSYEPDGFLADRRTAEPHVRQELDPEQAERARRIVAAHDGLAPVPAFARPQPPVADPGNGPAVIRISEELYA</sequence>
<dbReference type="AlphaFoldDB" id="A0A7W8B9S9"/>
<protein>
    <submittedName>
        <fullName evidence="1">Uncharacterized protein</fullName>
    </submittedName>
</protein>
<accession>A0A7W8B9S9</accession>